<evidence type="ECO:0000256" key="1">
    <source>
        <dbReference type="ARBA" id="ARBA00022692"/>
    </source>
</evidence>
<keyword evidence="1 4" id="KW-0812">Transmembrane</keyword>
<protein>
    <submittedName>
        <fullName evidence="5">Putative MFS family arabinose efflux permease</fullName>
    </submittedName>
</protein>
<keyword evidence="2 4" id="KW-1133">Transmembrane helix</keyword>
<dbReference type="GO" id="GO:0022857">
    <property type="term" value="F:transmembrane transporter activity"/>
    <property type="evidence" value="ECO:0007669"/>
    <property type="project" value="InterPro"/>
</dbReference>
<dbReference type="EMBL" id="VITY01000011">
    <property type="protein sequence ID" value="TWB93133.1"/>
    <property type="molecule type" value="Genomic_DNA"/>
</dbReference>
<dbReference type="Proteomes" id="UP000321304">
    <property type="component" value="Unassembled WGS sequence"/>
</dbReference>
<dbReference type="Pfam" id="PF07690">
    <property type="entry name" value="MFS_1"/>
    <property type="match status" value="1"/>
</dbReference>
<feature type="transmembrane region" description="Helical" evidence="4">
    <location>
        <begin position="210"/>
        <end position="233"/>
    </location>
</feature>
<feature type="transmembrane region" description="Helical" evidence="4">
    <location>
        <begin position="21"/>
        <end position="39"/>
    </location>
</feature>
<organism evidence="5 6">
    <name type="scientific">Bradyrhizobium macuxiense</name>
    <dbReference type="NCBI Taxonomy" id="1755647"/>
    <lineage>
        <taxon>Bacteria</taxon>
        <taxon>Pseudomonadati</taxon>
        <taxon>Pseudomonadota</taxon>
        <taxon>Alphaproteobacteria</taxon>
        <taxon>Hyphomicrobiales</taxon>
        <taxon>Nitrobacteraceae</taxon>
        <taxon>Bradyrhizobium</taxon>
    </lineage>
</organism>
<dbReference type="SUPFAM" id="SSF103473">
    <property type="entry name" value="MFS general substrate transporter"/>
    <property type="match status" value="1"/>
</dbReference>
<comment type="caution">
    <text evidence="5">The sequence shown here is derived from an EMBL/GenBank/DDBJ whole genome shotgun (WGS) entry which is preliminary data.</text>
</comment>
<proteinExistence type="predicted"/>
<feature type="transmembrane region" description="Helical" evidence="4">
    <location>
        <begin position="271"/>
        <end position="291"/>
    </location>
</feature>
<keyword evidence="3 4" id="KW-0472">Membrane</keyword>
<sequence length="398" mass="41503">MFDELEMSGSSTRQVVYLSHLIVQIGGWAFRIGILIGLLQSGMSAAGLGVAVTFAPILLGSLFLSPLVDRRDPISAMMIVNAVRICALLAIFGTDGADSFLSYASMAILSLVQPVYLSAEVSFFRRITSNDGMISVLRNIANIDLLTYLIGMFAGAMLSDQLHLRGVLAFNLSAIILSLIVLLGIKLRFRRTPAILEKQPSGTVLDLAPLYPVFLAVFLLNLGAGVINVYPAIRATTGGVLDKGLLLTIVMTNGVLALLGALAVKPIFNLLGALPTVAGAAMLLAACLAIMSLDAGLTVVIASSSAMLGFGQIFAAAAHTHMVSALAPDRAGRLSGLFQCCTYSGVAGSGIAVSLLGDRLPFGTIVLLCAASAFVAFAVATFAVVRSRHSQGSCPVDR</sequence>
<feature type="transmembrane region" description="Helical" evidence="4">
    <location>
        <begin position="245"/>
        <end position="264"/>
    </location>
</feature>
<feature type="transmembrane region" description="Helical" evidence="4">
    <location>
        <begin position="297"/>
        <end position="317"/>
    </location>
</feature>
<feature type="transmembrane region" description="Helical" evidence="4">
    <location>
        <begin position="337"/>
        <end position="356"/>
    </location>
</feature>
<gene>
    <name evidence="5" type="ORF">FBZ93_111172</name>
</gene>
<accession>A0A560LC85</accession>
<evidence type="ECO:0000313" key="6">
    <source>
        <dbReference type="Proteomes" id="UP000321304"/>
    </source>
</evidence>
<dbReference type="RefSeq" id="WP_146990246.1">
    <property type="nucleotide sequence ID" value="NZ_VITY01000011.1"/>
</dbReference>
<dbReference type="InterPro" id="IPR011701">
    <property type="entry name" value="MFS"/>
</dbReference>
<dbReference type="InterPro" id="IPR036259">
    <property type="entry name" value="MFS_trans_sf"/>
</dbReference>
<keyword evidence="6" id="KW-1185">Reference proteome</keyword>
<feature type="transmembrane region" description="Helical" evidence="4">
    <location>
        <begin position="362"/>
        <end position="385"/>
    </location>
</feature>
<dbReference type="OrthoDB" id="8195365at2"/>
<feature type="transmembrane region" description="Helical" evidence="4">
    <location>
        <begin position="170"/>
        <end position="189"/>
    </location>
</feature>
<name>A0A560LC85_9BRAD</name>
<feature type="transmembrane region" description="Helical" evidence="4">
    <location>
        <begin position="140"/>
        <end position="158"/>
    </location>
</feature>
<feature type="transmembrane region" description="Helical" evidence="4">
    <location>
        <begin position="100"/>
        <end position="119"/>
    </location>
</feature>
<feature type="transmembrane region" description="Helical" evidence="4">
    <location>
        <begin position="45"/>
        <end position="64"/>
    </location>
</feature>
<evidence type="ECO:0000256" key="2">
    <source>
        <dbReference type="ARBA" id="ARBA00022989"/>
    </source>
</evidence>
<evidence type="ECO:0000256" key="4">
    <source>
        <dbReference type="SAM" id="Phobius"/>
    </source>
</evidence>
<dbReference type="AlphaFoldDB" id="A0A560LC85"/>
<reference evidence="5 6" key="1">
    <citation type="submission" date="2019-06" db="EMBL/GenBank/DDBJ databases">
        <title>Genomic Encyclopedia of Type Strains, Phase IV (KMG-V): Genome sequencing to study the core and pangenomes of soil and plant-associated prokaryotes.</title>
        <authorList>
            <person name="Whitman W."/>
        </authorList>
    </citation>
    <scope>NUCLEOTIDE SEQUENCE [LARGE SCALE GENOMIC DNA]</scope>
    <source>
        <strain evidence="5 6">BR 10355</strain>
    </source>
</reference>
<dbReference type="Gene3D" id="1.20.1250.20">
    <property type="entry name" value="MFS general substrate transporter like domains"/>
    <property type="match status" value="1"/>
</dbReference>
<evidence type="ECO:0000256" key="3">
    <source>
        <dbReference type="ARBA" id="ARBA00023136"/>
    </source>
</evidence>
<evidence type="ECO:0000313" key="5">
    <source>
        <dbReference type="EMBL" id="TWB93133.1"/>
    </source>
</evidence>